<feature type="compositionally biased region" description="Basic and acidic residues" evidence="3">
    <location>
        <begin position="67"/>
        <end position="80"/>
    </location>
</feature>
<feature type="region of interest" description="Disordered" evidence="3">
    <location>
        <begin position="321"/>
        <end position="560"/>
    </location>
</feature>
<evidence type="ECO:0000256" key="3">
    <source>
        <dbReference type="SAM" id="MobiDB-lite"/>
    </source>
</evidence>
<dbReference type="Pfam" id="PF07653">
    <property type="entry name" value="SH3_2"/>
    <property type="match status" value="1"/>
</dbReference>
<proteinExistence type="predicted"/>
<feature type="region of interest" description="Disordered" evidence="3">
    <location>
        <begin position="175"/>
        <end position="199"/>
    </location>
</feature>
<gene>
    <name evidence="5" type="ORF">OFUS_LOCUS23860</name>
</gene>
<comment type="caution">
    <text evidence="5">The sequence shown here is derived from an EMBL/GenBank/DDBJ whole genome shotgun (WGS) entry which is preliminary data.</text>
</comment>
<dbReference type="CDD" id="cd11875">
    <property type="entry name" value="SH3_CD2AP-like_3"/>
    <property type="match status" value="1"/>
</dbReference>
<feature type="compositionally biased region" description="Basic and acidic residues" evidence="3">
    <location>
        <begin position="474"/>
        <end position="497"/>
    </location>
</feature>
<dbReference type="PROSITE" id="PS50002">
    <property type="entry name" value="SH3"/>
    <property type="match status" value="3"/>
</dbReference>
<dbReference type="Pfam" id="PF00018">
    <property type="entry name" value="SH3_1"/>
    <property type="match status" value="1"/>
</dbReference>
<feature type="compositionally biased region" description="Basic and acidic residues" evidence="3">
    <location>
        <begin position="394"/>
        <end position="412"/>
    </location>
</feature>
<feature type="region of interest" description="Disordered" evidence="3">
    <location>
        <begin position="58"/>
        <end position="82"/>
    </location>
</feature>
<feature type="domain" description="SH3" evidence="4">
    <location>
        <begin position="1"/>
        <end position="58"/>
    </location>
</feature>
<dbReference type="AlphaFoldDB" id="A0A8S4Q3N6"/>
<name>A0A8S4Q3N6_OWEFU</name>
<feature type="domain" description="SH3" evidence="4">
    <location>
        <begin position="114"/>
        <end position="174"/>
    </location>
</feature>
<keyword evidence="1 2" id="KW-0728">SH3 domain</keyword>
<evidence type="ECO:0000259" key="4">
    <source>
        <dbReference type="PROSITE" id="PS50002"/>
    </source>
</evidence>
<dbReference type="GO" id="GO:0016477">
    <property type="term" value="P:cell migration"/>
    <property type="evidence" value="ECO:0007669"/>
    <property type="project" value="TreeGrafter"/>
</dbReference>
<feature type="compositionally biased region" description="Low complexity" evidence="3">
    <location>
        <begin position="181"/>
        <end position="190"/>
    </location>
</feature>
<feature type="compositionally biased region" description="Basic and acidic residues" evidence="3">
    <location>
        <begin position="540"/>
        <end position="560"/>
    </location>
</feature>
<feature type="region of interest" description="Disordered" evidence="3">
    <location>
        <begin position="218"/>
        <end position="261"/>
    </location>
</feature>
<dbReference type="Gene3D" id="2.30.30.40">
    <property type="entry name" value="SH3 Domains"/>
    <property type="match status" value="3"/>
</dbReference>
<keyword evidence="6" id="KW-1185">Reference proteome</keyword>
<dbReference type="InterPro" id="IPR001452">
    <property type="entry name" value="SH3_domain"/>
</dbReference>
<organism evidence="5 6">
    <name type="scientific">Owenia fusiformis</name>
    <name type="common">Polychaete worm</name>
    <dbReference type="NCBI Taxonomy" id="6347"/>
    <lineage>
        <taxon>Eukaryota</taxon>
        <taxon>Metazoa</taxon>
        <taxon>Spiralia</taxon>
        <taxon>Lophotrochozoa</taxon>
        <taxon>Annelida</taxon>
        <taxon>Polychaeta</taxon>
        <taxon>Sedentaria</taxon>
        <taxon>Canalipalpata</taxon>
        <taxon>Sabellida</taxon>
        <taxon>Oweniida</taxon>
        <taxon>Oweniidae</taxon>
        <taxon>Owenia</taxon>
    </lineage>
</organism>
<dbReference type="PRINTS" id="PR00452">
    <property type="entry name" value="SH3DOMAIN"/>
</dbReference>
<protein>
    <recommendedName>
        <fullName evidence="4">SH3 domain-containing protein</fullName>
    </recommendedName>
</protein>
<reference evidence="5" key="1">
    <citation type="submission" date="2022-03" db="EMBL/GenBank/DDBJ databases">
        <authorList>
            <person name="Martin C."/>
        </authorList>
    </citation>
    <scope>NUCLEOTIDE SEQUENCE</scope>
</reference>
<sequence>MVEAVVEFDYTAEQDDELSLKVGQRIKNVIKQEGGWWEGECNGKKGMFPDNFVKEVVAKPSPPPAQPDKKPRAESKKETQGKNIAQLKHQINVKGPMHFGAPMPVKKRESSQHKKNKKAKVTFSYTPENDDEIKLEPGEIIEILKQEEEGWWEGISTEGKQGVFPSNFVEIIEEEVEEESPVTSTSPTPDSSEEIKGKPVKGIGFGNIFSGGQVKLRSAGNKETKEKAKEVKTPAQTPKKTVPPMPEDPPPQMPHKDNKPVEKAKVLYDYTAENDDELSLEEGEVIVVLDKELEDSGWWKGELRGKVGVFPDNFVELIPIEEVKPKKPPPPSSHQRPSKPAPVPPPSEKEPTDIKTKRESLKKEEKKEAKTVPNLPSKKPALPPPVGRKPLPPKPEEEPPKVAKTIHSEKIIETGAANGLDVVESTEKLSHPTKDRPKPNKRPPSAEKKGEEEVSAEEESKISPREKHRHDKNSRHSDRDSKETSKVDKEKEHEKKVPPLRRPPQPKHDKDKPLSPVEPIPRQASSEHHHEDNISTEQINELKSEIKHLRSETVSKETHERLRKDFDSLKEQFDHLKRQLNKRMIDLMTEVDDEKKKRLNTEVEIERLKKLVMDT</sequence>
<dbReference type="PRINTS" id="PR00499">
    <property type="entry name" value="P67PHOX"/>
</dbReference>
<evidence type="ECO:0000313" key="6">
    <source>
        <dbReference type="Proteomes" id="UP000749559"/>
    </source>
</evidence>
<dbReference type="SUPFAM" id="SSF50044">
    <property type="entry name" value="SH3-domain"/>
    <property type="match status" value="3"/>
</dbReference>
<dbReference type="SMART" id="SM00326">
    <property type="entry name" value="SH3"/>
    <property type="match status" value="3"/>
</dbReference>
<dbReference type="EMBL" id="CAIIXF020000011">
    <property type="protein sequence ID" value="CAH1799899.1"/>
    <property type="molecule type" value="Genomic_DNA"/>
</dbReference>
<dbReference type="GO" id="GO:0007015">
    <property type="term" value="P:actin filament organization"/>
    <property type="evidence" value="ECO:0007669"/>
    <property type="project" value="TreeGrafter"/>
</dbReference>
<dbReference type="PANTHER" id="PTHR14167:SF92">
    <property type="entry name" value="CIN85 AND CD2AP RELATED, ISOFORM J"/>
    <property type="match status" value="1"/>
</dbReference>
<evidence type="ECO:0000256" key="2">
    <source>
        <dbReference type="PROSITE-ProRule" id="PRU00192"/>
    </source>
</evidence>
<feature type="compositionally biased region" description="Basic and acidic residues" evidence="3">
    <location>
        <begin position="425"/>
        <end position="465"/>
    </location>
</feature>
<dbReference type="OrthoDB" id="10255964at2759"/>
<dbReference type="Proteomes" id="UP000749559">
    <property type="component" value="Unassembled WGS sequence"/>
</dbReference>
<dbReference type="CDD" id="cd11873">
    <property type="entry name" value="SH3_CD2AP-like_1"/>
    <property type="match status" value="1"/>
</dbReference>
<feature type="compositionally biased region" description="Pro residues" evidence="3">
    <location>
        <begin position="241"/>
        <end position="253"/>
    </location>
</feature>
<evidence type="ECO:0000313" key="5">
    <source>
        <dbReference type="EMBL" id="CAH1799899.1"/>
    </source>
</evidence>
<dbReference type="FunFam" id="2.30.30.40:FF:000072">
    <property type="entry name" value="Unconventional Myosin IB"/>
    <property type="match status" value="1"/>
</dbReference>
<dbReference type="PANTHER" id="PTHR14167">
    <property type="entry name" value="SH3 DOMAIN-CONTAINING"/>
    <property type="match status" value="1"/>
</dbReference>
<feature type="compositionally biased region" description="Pro residues" evidence="3">
    <location>
        <begin position="381"/>
        <end position="393"/>
    </location>
</feature>
<feature type="compositionally biased region" description="Basic and acidic residues" evidence="3">
    <location>
        <begin position="220"/>
        <end position="232"/>
    </location>
</feature>
<dbReference type="Pfam" id="PF14604">
    <property type="entry name" value="SH3_9"/>
    <property type="match status" value="1"/>
</dbReference>
<feature type="domain" description="SH3" evidence="4">
    <location>
        <begin position="259"/>
        <end position="320"/>
    </location>
</feature>
<feature type="compositionally biased region" description="Basic and acidic residues" evidence="3">
    <location>
        <begin position="347"/>
        <end position="370"/>
    </location>
</feature>
<evidence type="ECO:0000256" key="1">
    <source>
        <dbReference type="ARBA" id="ARBA00022443"/>
    </source>
</evidence>
<dbReference type="InterPro" id="IPR050384">
    <property type="entry name" value="Endophilin_SH3RF"/>
</dbReference>
<dbReference type="InterPro" id="IPR036028">
    <property type="entry name" value="SH3-like_dom_sf"/>
</dbReference>
<accession>A0A8S4Q3N6</accession>